<dbReference type="CDD" id="cd06582">
    <property type="entry name" value="TM_PBP1_LivH_like"/>
    <property type="match status" value="1"/>
</dbReference>
<dbReference type="GO" id="GO:0022857">
    <property type="term" value="F:transmembrane transporter activity"/>
    <property type="evidence" value="ECO:0007669"/>
    <property type="project" value="InterPro"/>
</dbReference>
<evidence type="ECO:0000256" key="2">
    <source>
        <dbReference type="ARBA" id="ARBA00022448"/>
    </source>
</evidence>
<accession>A0A1M5L111</accession>
<keyword evidence="4 9" id="KW-0812">Transmembrane</keyword>
<proteinExistence type="inferred from homology"/>
<feature type="transmembrane region" description="Helical" evidence="9">
    <location>
        <begin position="92"/>
        <end position="111"/>
    </location>
</feature>
<keyword evidence="7 9" id="KW-0472">Membrane</keyword>
<gene>
    <name evidence="10" type="ORF">SAMN05443248_2056</name>
</gene>
<dbReference type="InterPro" id="IPR001851">
    <property type="entry name" value="ABC_transp_permease"/>
</dbReference>
<dbReference type="InterPro" id="IPR052157">
    <property type="entry name" value="BCAA_transport_permease"/>
</dbReference>
<dbReference type="Proteomes" id="UP000189796">
    <property type="component" value="Chromosome I"/>
</dbReference>
<evidence type="ECO:0000313" key="11">
    <source>
        <dbReference type="Proteomes" id="UP000189796"/>
    </source>
</evidence>
<dbReference type="OrthoDB" id="9807115at2"/>
<evidence type="ECO:0000256" key="5">
    <source>
        <dbReference type="ARBA" id="ARBA00022970"/>
    </source>
</evidence>
<keyword evidence="3" id="KW-1003">Cell membrane</keyword>
<dbReference type="Pfam" id="PF02653">
    <property type="entry name" value="BPD_transp_2"/>
    <property type="match status" value="1"/>
</dbReference>
<evidence type="ECO:0000256" key="9">
    <source>
        <dbReference type="SAM" id="Phobius"/>
    </source>
</evidence>
<keyword evidence="2" id="KW-0813">Transport</keyword>
<evidence type="ECO:0000256" key="6">
    <source>
        <dbReference type="ARBA" id="ARBA00022989"/>
    </source>
</evidence>
<dbReference type="PANTHER" id="PTHR11795:SF447">
    <property type="entry name" value="ABC TRANSPORTER PERMEASE PROTEIN"/>
    <property type="match status" value="1"/>
</dbReference>
<feature type="transmembrane region" description="Helical" evidence="9">
    <location>
        <begin position="213"/>
        <end position="233"/>
    </location>
</feature>
<evidence type="ECO:0000256" key="3">
    <source>
        <dbReference type="ARBA" id="ARBA00022475"/>
    </source>
</evidence>
<evidence type="ECO:0000256" key="7">
    <source>
        <dbReference type="ARBA" id="ARBA00023136"/>
    </source>
</evidence>
<feature type="transmembrane region" description="Helical" evidence="9">
    <location>
        <begin position="182"/>
        <end position="201"/>
    </location>
</feature>
<evidence type="ECO:0000256" key="1">
    <source>
        <dbReference type="ARBA" id="ARBA00004651"/>
    </source>
</evidence>
<dbReference type="GO" id="GO:0006865">
    <property type="term" value="P:amino acid transport"/>
    <property type="evidence" value="ECO:0007669"/>
    <property type="project" value="UniProtKB-KW"/>
</dbReference>
<keyword evidence="6 9" id="KW-1133">Transmembrane helix</keyword>
<feature type="transmembrane region" description="Helical" evidence="9">
    <location>
        <begin position="6"/>
        <end position="27"/>
    </location>
</feature>
<feature type="transmembrane region" description="Helical" evidence="9">
    <location>
        <begin position="131"/>
        <end position="153"/>
    </location>
</feature>
<dbReference type="PANTHER" id="PTHR11795">
    <property type="entry name" value="BRANCHED-CHAIN AMINO ACID TRANSPORT SYSTEM PERMEASE PROTEIN LIVH"/>
    <property type="match status" value="1"/>
</dbReference>
<evidence type="ECO:0000256" key="8">
    <source>
        <dbReference type="ARBA" id="ARBA00037998"/>
    </source>
</evidence>
<dbReference type="EMBL" id="LT670817">
    <property type="protein sequence ID" value="SHG58792.1"/>
    <property type="molecule type" value="Genomic_DNA"/>
</dbReference>
<evidence type="ECO:0000256" key="4">
    <source>
        <dbReference type="ARBA" id="ARBA00022692"/>
    </source>
</evidence>
<keyword evidence="5" id="KW-0029">Amino-acid transport</keyword>
<reference evidence="10 11" key="1">
    <citation type="submission" date="2016-11" db="EMBL/GenBank/DDBJ databases">
        <authorList>
            <person name="Jaros S."/>
            <person name="Januszkiewicz K."/>
            <person name="Wedrychowicz H."/>
        </authorList>
    </citation>
    <scope>NUCLEOTIDE SEQUENCE [LARGE SCALE GENOMIC DNA]</scope>
    <source>
        <strain evidence="10 11">GAS138</strain>
    </source>
</reference>
<feature type="transmembrane region" description="Helical" evidence="9">
    <location>
        <begin position="34"/>
        <end position="53"/>
    </location>
</feature>
<protein>
    <submittedName>
        <fullName evidence="10">Amino acid/amide ABC transporter membrane protein 1, HAAT family</fullName>
    </submittedName>
</protein>
<dbReference type="AlphaFoldDB" id="A0A1M5L111"/>
<organism evidence="10 11">
    <name type="scientific">Bradyrhizobium erythrophlei</name>
    <dbReference type="NCBI Taxonomy" id="1437360"/>
    <lineage>
        <taxon>Bacteria</taxon>
        <taxon>Pseudomonadati</taxon>
        <taxon>Pseudomonadota</taxon>
        <taxon>Alphaproteobacteria</taxon>
        <taxon>Hyphomicrobiales</taxon>
        <taxon>Nitrobacteraceae</taxon>
        <taxon>Bradyrhizobium</taxon>
    </lineage>
</organism>
<feature type="transmembrane region" description="Helical" evidence="9">
    <location>
        <begin position="245"/>
        <end position="268"/>
    </location>
</feature>
<dbReference type="RefSeq" id="WP_079601108.1">
    <property type="nucleotide sequence ID" value="NZ_LT670817.1"/>
</dbReference>
<dbReference type="GO" id="GO:0005886">
    <property type="term" value="C:plasma membrane"/>
    <property type="evidence" value="ECO:0007669"/>
    <property type="project" value="UniProtKB-SubCell"/>
</dbReference>
<comment type="subcellular location">
    <subcellularLocation>
        <location evidence="1">Cell membrane</location>
        <topology evidence="1">Multi-pass membrane protein</topology>
    </subcellularLocation>
</comment>
<evidence type="ECO:0000313" key="10">
    <source>
        <dbReference type="EMBL" id="SHG58792.1"/>
    </source>
</evidence>
<name>A0A1M5L111_9BRAD</name>
<feature type="transmembrane region" description="Helical" evidence="9">
    <location>
        <begin position="59"/>
        <end position="80"/>
    </location>
</feature>
<comment type="similarity">
    <text evidence="8">Belongs to the binding-protein-dependent transport system permease family. LivHM subfamily.</text>
</comment>
<sequence>MITLCLDIITTAAILFIVAAGLLIVFGVMKIVNFAHAAFVTVGAYAALVASRLGLPPVLAPVVAFFVGGLIGAATERIVVRRLYRRPLDAILATWGLGIVIGQLVTLAFGREVQFVPAPISGTLELFGADYSLYRLLLVPIALVIAALFAGLLNGTRLGLSTRAVIMNETLAQGLGIDSSRVRLITFGTGCGLAAVAGALITPLTSVDPNMGLAWLIGAFMLVMVSGGSLLTLGLSCFVLGGLQVLASTFISPILGGLTIALLAAVSLRLRPAGFARA</sequence>